<dbReference type="AlphaFoldDB" id="A0AAD5WI94"/>
<sequence>MMRAIPAKRTYDYVLLLAPSSHWKTYKEQSGSETAGFPFETLANLNKQQPSERSPEKAKINVTNLSLLGYGSA</sequence>
<protein>
    <submittedName>
        <fullName evidence="1">Uncharacterized protein</fullName>
    </submittedName>
</protein>
<dbReference type="EMBL" id="JAHQIW010006985">
    <property type="protein sequence ID" value="KAJ1371479.1"/>
    <property type="molecule type" value="Genomic_DNA"/>
</dbReference>
<gene>
    <name evidence="1" type="ORF">KIN20_033440</name>
</gene>
<accession>A0AAD5WI94</accession>
<proteinExistence type="predicted"/>
<evidence type="ECO:0000313" key="2">
    <source>
        <dbReference type="Proteomes" id="UP001196413"/>
    </source>
</evidence>
<name>A0AAD5WI94_PARTN</name>
<reference evidence="1" key="1">
    <citation type="submission" date="2021-06" db="EMBL/GenBank/DDBJ databases">
        <title>Parelaphostrongylus tenuis whole genome reference sequence.</title>
        <authorList>
            <person name="Garwood T.J."/>
            <person name="Larsen P.A."/>
            <person name="Fountain-Jones N.M."/>
            <person name="Garbe J.R."/>
            <person name="Macchietto M.G."/>
            <person name="Kania S.A."/>
            <person name="Gerhold R.W."/>
            <person name="Richards J.E."/>
            <person name="Wolf T.M."/>
        </authorList>
    </citation>
    <scope>NUCLEOTIDE SEQUENCE</scope>
    <source>
        <strain evidence="1">MNPRO001-30</strain>
        <tissue evidence="1">Meninges</tissue>
    </source>
</reference>
<organism evidence="1 2">
    <name type="scientific">Parelaphostrongylus tenuis</name>
    <name type="common">Meningeal worm</name>
    <dbReference type="NCBI Taxonomy" id="148309"/>
    <lineage>
        <taxon>Eukaryota</taxon>
        <taxon>Metazoa</taxon>
        <taxon>Ecdysozoa</taxon>
        <taxon>Nematoda</taxon>
        <taxon>Chromadorea</taxon>
        <taxon>Rhabditida</taxon>
        <taxon>Rhabditina</taxon>
        <taxon>Rhabditomorpha</taxon>
        <taxon>Strongyloidea</taxon>
        <taxon>Metastrongylidae</taxon>
        <taxon>Parelaphostrongylus</taxon>
    </lineage>
</organism>
<dbReference type="Proteomes" id="UP001196413">
    <property type="component" value="Unassembled WGS sequence"/>
</dbReference>
<evidence type="ECO:0000313" key="1">
    <source>
        <dbReference type="EMBL" id="KAJ1371479.1"/>
    </source>
</evidence>
<keyword evidence="2" id="KW-1185">Reference proteome</keyword>
<comment type="caution">
    <text evidence="1">The sequence shown here is derived from an EMBL/GenBank/DDBJ whole genome shotgun (WGS) entry which is preliminary data.</text>
</comment>